<feature type="domain" description="PhoU" evidence="8">
    <location>
        <begin position="17"/>
        <end position="103"/>
    </location>
</feature>
<comment type="caution">
    <text evidence="9">The sequence shown here is derived from an EMBL/GenBank/DDBJ whole genome shotgun (WGS) entry which is preliminary data.</text>
</comment>
<dbReference type="Gene3D" id="1.20.58.220">
    <property type="entry name" value="Phosphate transport system protein phou homolog 2, domain 2"/>
    <property type="match status" value="1"/>
</dbReference>
<dbReference type="RefSeq" id="WP_185990807.1">
    <property type="nucleotide sequence ID" value="NZ_JACCAE010000001.1"/>
</dbReference>
<evidence type="ECO:0000256" key="6">
    <source>
        <dbReference type="ARBA" id="ARBA00022592"/>
    </source>
</evidence>
<evidence type="ECO:0000256" key="1">
    <source>
        <dbReference type="ARBA" id="ARBA00004496"/>
    </source>
</evidence>
<dbReference type="AlphaFoldDB" id="A0A852VR76"/>
<reference evidence="9 10" key="1">
    <citation type="submission" date="2020-07" db="EMBL/GenBank/DDBJ databases">
        <title>Sequencing the genomes of 1000 actinobacteria strains.</title>
        <authorList>
            <person name="Klenk H.-P."/>
        </authorList>
    </citation>
    <scope>NUCLEOTIDE SEQUENCE [LARGE SCALE GENOMIC DNA]</scope>
    <source>
        <strain evidence="9 10">DSM 26154</strain>
    </source>
</reference>
<dbReference type="PANTHER" id="PTHR42930">
    <property type="entry name" value="PHOSPHATE-SPECIFIC TRANSPORT SYSTEM ACCESSORY PROTEIN PHOU"/>
    <property type="match status" value="1"/>
</dbReference>
<dbReference type="PIRSF" id="PIRSF003107">
    <property type="entry name" value="PhoU"/>
    <property type="match status" value="1"/>
</dbReference>
<evidence type="ECO:0000256" key="7">
    <source>
        <dbReference type="PIRNR" id="PIRNR003107"/>
    </source>
</evidence>
<dbReference type="GO" id="GO:0030643">
    <property type="term" value="P:intracellular phosphate ion homeostasis"/>
    <property type="evidence" value="ECO:0007669"/>
    <property type="project" value="InterPro"/>
</dbReference>
<dbReference type="Proteomes" id="UP000554054">
    <property type="component" value="Unassembled WGS sequence"/>
</dbReference>
<proteinExistence type="inferred from homology"/>
<evidence type="ECO:0000256" key="5">
    <source>
        <dbReference type="ARBA" id="ARBA00022490"/>
    </source>
</evidence>
<dbReference type="SUPFAM" id="SSF109755">
    <property type="entry name" value="PhoU-like"/>
    <property type="match status" value="1"/>
</dbReference>
<dbReference type="InterPro" id="IPR028366">
    <property type="entry name" value="PhoU"/>
</dbReference>
<keyword evidence="4 7" id="KW-0813">Transport</keyword>
<organism evidence="9 10">
    <name type="scientific">Janibacter cremeus</name>
    <dbReference type="NCBI Taxonomy" id="1285192"/>
    <lineage>
        <taxon>Bacteria</taxon>
        <taxon>Bacillati</taxon>
        <taxon>Actinomycetota</taxon>
        <taxon>Actinomycetes</taxon>
        <taxon>Micrococcales</taxon>
        <taxon>Intrasporangiaceae</taxon>
        <taxon>Janibacter</taxon>
    </lineage>
</organism>
<evidence type="ECO:0000259" key="8">
    <source>
        <dbReference type="Pfam" id="PF01895"/>
    </source>
</evidence>
<accession>A0A852VR76</accession>
<name>A0A852VR76_9MICO</name>
<comment type="similarity">
    <text evidence="2 7">Belongs to the PhoU family.</text>
</comment>
<comment type="subunit">
    <text evidence="3 7">Homodimer.</text>
</comment>
<dbReference type="NCBIfam" id="TIGR02135">
    <property type="entry name" value="phoU_full"/>
    <property type="match status" value="1"/>
</dbReference>
<evidence type="ECO:0000313" key="10">
    <source>
        <dbReference type="Proteomes" id="UP000554054"/>
    </source>
</evidence>
<comment type="subcellular location">
    <subcellularLocation>
        <location evidence="1 7">Cytoplasm</location>
    </subcellularLocation>
</comment>
<dbReference type="Pfam" id="PF01895">
    <property type="entry name" value="PhoU"/>
    <property type="match status" value="2"/>
</dbReference>
<dbReference type="GO" id="GO:0045936">
    <property type="term" value="P:negative regulation of phosphate metabolic process"/>
    <property type="evidence" value="ECO:0007669"/>
    <property type="project" value="InterPro"/>
</dbReference>
<evidence type="ECO:0000313" key="9">
    <source>
        <dbReference type="EMBL" id="NYF97940.1"/>
    </source>
</evidence>
<evidence type="ECO:0000256" key="4">
    <source>
        <dbReference type="ARBA" id="ARBA00022448"/>
    </source>
</evidence>
<dbReference type="EMBL" id="JACCAE010000001">
    <property type="protein sequence ID" value="NYF97940.1"/>
    <property type="molecule type" value="Genomic_DNA"/>
</dbReference>
<keyword evidence="6 7" id="KW-0592">Phosphate transport</keyword>
<dbReference type="GO" id="GO:0006817">
    <property type="term" value="P:phosphate ion transport"/>
    <property type="evidence" value="ECO:0007669"/>
    <property type="project" value="UniProtKB-KW"/>
</dbReference>
<evidence type="ECO:0000256" key="3">
    <source>
        <dbReference type="ARBA" id="ARBA00011738"/>
    </source>
</evidence>
<dbReference type="GO" id="GO:0005737">
    <property type="term" value="C:cytoplasm"/>
    <property type="evidence" value="ECO:0007669"/>
    <property type="project" value="UniProtKB-SubCell"/>
</dbReference>
<dbReference type="InterPro" id="IPR026022">
    <property type="entry name" value="PhoU_dom"/>
</dbReference>
<keyword evidence="5 7" id="KW-0963">Cytoplasm</keyword>
<feature type="domain" description="PhoU" evidence="8">
    <location>
        <begin position="122"/>
        <end position="204"/>
    </location>
</feature>
<protein>
    <recommendedName>
        <fullName evidence="7">Phosphate-specific transport system accessory protein PhoU</fullName>
    </recommendedName>
</protein>
<dbReference type="PANTHER" id="PTHR42930:SF3">
    <property type="entry name" value="PHOSPHATE-SPECIFIC TRANSPORT SYSTEM ACCESSORY PROTEIN PHOU"/>
    <property type="match status" value="1"/>
</dbReference>
<gene>
    <name evidence="9" type="ORF">BJY20_001332</name>
</gene>
<evidence type="ECO:0000256" key="2">
    <source>
        <dbReference type="ARBA" id="ARBA00008107"/>
    </source>
</evidence>
<dbReference type="FunFam" id="1.20.58.220:FF:000004">
    <property type="entry name" value="Phosphate-specific transport system accessory protein PhoU"/>
    <property type="match status" value="1"/>
</dbReference>
<sequence>MRQVFHDELEQVSTDLVELAHLVGSAIRRSTSALLDADVQLAEQVIEADQEIDGRRNQLDLKSIDLLARQAPVASDLRAVVTSMRMSSDLERMGDLARHVAKVARLRYPESAVPDEMRASFLQMGHVAERIVAKVADILVSQSLQGARAIEEIDDELDELHRSMFARLADSRWEHGSSAAVDVALLSRYYERFGDHAVTVARRVRFLVTGEIDGVDDEEVDVDDGV</sequence>
<comment type="function">
    <text evidence="7">Plays a role in the regulation of phosphate uptake.</text>
</comment>
<dbReference type="InterPro" id="IPR038078">
    <property type="entry name" value="PhoU-like_sf"/>
</dbReference>
<keyword evidence="10" id="KW-1185">Reference proteome</keyword>